<comment type="caution">
    <text evidence="1">The sequence shown here is derived from an EMBL/GenBank/DDBJ whole genome shotgun (WGS) entry which is preliminary data.</text>
</comment>
<sequence>MNAPNLGNNHFTAQTNNHQIPNHFGNHNNHPTTAQKNRIFPVSLDLDVNYLSPNRKKIPLSLAKVKIEIKSLCGNIINENELNDLGFLQVSIGTITCLNSISKTLDIEVDVTVKLSNKYIYITDTDITTGPLPIADNIRDAIKKEKNLGHYSFKLNGKITKKTGALSINHIITGDNISIINGAVQTNVGSNFALIYACLTNAMRFTDTLAPDLKIKWEVLPVFIDSSHTGARVFMVDSTIDLMQISIGYSWVPSAFLHELGHHVMFRIYNSVTPPLVFIVSTSIHRPCDALGTNEAWAEGYASGYASIIGGHLGYVKAGTLDLEALGTVSPTTLLYSFLVERYGCHMPSLDNDEGRIAALIYDLADFAKDSIWDNEVVVLINQKKNEFPGINQHWFGLSNGVDDNGAAPIDIDVALIRLLYESKVPSLKGYFDALKVKYAGKTELLKAQETIYYNYGPTI</sequence>
<evidence type="ECO:0000313" key="2">
    <source>
        <dbReference type="Proteomes" id="UP000076078"/>
    </source>
</evidence>
<dbReference type="OrthoDB" id="5086276at2759"/>
<accession>A0A152A9H0</accession>
<reference evidence="1 2" key="1">
    <citation type="submission" date="2015-12" db="EMBL/GenBank/DDBJ databases">
        <title>Dictyostelia acquired genes for synthesis and detection of signals that induce cell-type specialization by lateral gene transfer from prokaryotes.</title>
        <authorList>
            <person name="Gloeckner G."/>
            <person name="Schaap P."/>
        </authorList>
    </citation>
    <scope>NUCLEOTIDE SEQUENCE [LARGE SCALE GENOMIC DNA]</scope>
    <source>
        <strain evidence="1 2">TK</strain>
    </source>
</reference>
<dbReference type="EMBL" id="LODT01000001">
    <property type="protein sequence ID" value="KYR02775.1"/>
    <property type="molecule type" value="Genomic_DNA"/>
</dbReference>
<dbReference type="InParanoid" id="A0A152A9H0"/>
<evidence type="ECO:0000313" key="1">
    <source>
        <dbReference type="EMBL" id="KYR02775.1"/>
    </source>
</evidence>
<organism evidence="1 2">
    <name type="scientific">Tieghemostelium lacteum</name>
    <name type="common">Slime mold</name>
    <name type="synonym">Dictyostelium lacteum</name>
    <dbReference type="NCBI Taxonomy" id="361077"/>
    <lineage>
        <taxon>Eukaryota</taxon>
        <taxon>Amoebozoa</taxon>
        <taxon>Evosea</taxon>
        <taxon>Eumycetozoa</taxon>
        <taxon>Dictyostelia</taxon>
        <taxon>Dictyosteliales</taxon>
        <taxon>Raperosteliaceae</taxon>
        <taxon>Tieghemostelium</taxon>
    </lineage>
</organism>
<keyword evidence="2" id="KW-1185">Reference proteome</keyword>
<name>A0A152A9H0_TIELA</name>
<gene>
    <name evidence="1" type="ORF">DLAC_00238</name>
</gene>
<protein>
    <submittedName>
        <fullName evidence="1">Uncharacterized protein</fullName>
    </submittedName>
</protein>
<proteinExistence type="predicted"/>
<dbReference type="AlphaFoldDB" id="A0A152A9H0"/>
<dbReference type="Proteomes" id="UP000076078">
    <property type="component" value="Unassembled WGS sequence"/>
</dbReference>